<comment type="caution">
    <text evidence="4">Lacks conserved residue(s) required for the propagation of feature annotation.</text>
</comment>
<dbReference type="PANTHER" id="PTHR45785:SF7">
    <property type="entry name" value="COMPLEMENT FACTOR H"/>
    <property type="match status" value="1"/>
</dbReference>
<keyword evidence="1 4" id="KW-0768">Sushi</keyword>
<dbReference type="GO" id="GO:0005615">
    <property type="term" value="C:extracellular space"/>
    <property type="evidence" value="ECO:0007669"/>
    <property type="project" value="TreeGrafter"/>
</dbReference>
<proteinExistence type="predicted"/>
<feature type="disulfide bond" evidence="4">
    <location>
        <begin position="51"/>
        <end position="78"/>
    </location>
</feature>
<organism evidence="7 8">
    <name type="scientific">Larinioides sclopetarius</name>
    <dbReference type="NCBI Taxonomy" id="280406"/>
    <lineage>
        <taxon>Eukaryota</taxon>
        <taxon>Metazoa</taxon>
        <taxon>Ecdysozoa</taxon>
        <taxon>Arthropoda</taxon>
        <taxon>Chelicerata</taxon>
        <taxon>Arachnida</taxon>
        <taxon>Araneae</taxon>
        <taxon>Araneomorphae</taxon>
        <taxon>Entelegynae</taxon>
        <taxon>Araneoidea</taxon>
        <taxon>Araneidae</taxon>
        <taxon>Larinioides</taxon>
    </lineage>
</organism>
<dbReference type="Proteomes" id="UP001497382">
    <property type="component" value="Unassembled WGS sequence"/>
</dbReference>
<feature type="signal peptide" evidence="5">
    <location>
        <begin position="1"/>
        <end position="20"/>
    </location>
</feature>
<dbReference type="SMART" id="SM00032">
    <property type="entry name" value="CCP"/>
    <property type="match status" value="4"/>
</dbReference>
<dbReference type="EMBL" id="CAXIEN010000278">
    <property type="protein sequence ID" value="CAL1291233.1"/>
    <property type="molecule type" value="Genomic_DNA"/>
</dbReference>
<reference evidence="7 8" key="1">
    <citation type="submission" date="2024-04" db="EMBL/GenBank/DDBJ databases">
        <authorList>
            <person name="Rising A."/>
            <person name="Reimegard J."/>
            <person name="Sonavane S."/>
            <person name="Akerstrom W."/>
            <person name="Nylinder S."/>
            <person name="Hedman E."/>
            <person name="Kallberg Y."/>
        </authorList>
    </citation>
    <scope>NUCLEOTIDE SEQUENCE [LARGE SCALE GENOMIC DNA]</scope>
</reference>
<sequence length="285" mass="32149">MQMQKILCLILSFYLRVAFCAYCDKQSLSFSGVRKDGTRLYLSGEGFLPSCERGYQLAKPGEKIVCRNGIWTGYFPPCVVVSCQTAPPPIPNGRVKSYSGLHGSIAVYECNKFYFLAFESSVQCALGEWRGNLPICKDTRCYIRNLRKKSGVLDDGRVTFSGEFLNVRCSEGFTPNGMKPTCSRGEWIEQDLSPCKEMDCPVHGVNNGTLKESKERKVWKLGKFRRERKLILVEVNKNGARPPGHQLYLTCESRHAFQGSEIINVTITCIEGKWQPEPVCSSRKK</sequence>
<dbReference type="AlphaFoldDB" id="A0AAV2B4U3"/>
<evidence type="ECO:0000256" key="2">
    <source>
        <dbReference type="ARBA" id="ARBA00022729"/>
    </source>
</evidence>
<dbReference type="InterPro" id="IPR051503">
    <property type="entry name" value="ComplSys_Reg/VirEntry_Med"/>
</dbReference>
<protein>
    <recommendedName>
        <fullName evidence="6">Sushi domain-containing protein</fullName>
    </recommendedName>
</protein>
<dbReference type="InterPro" id="IPR000436">
    <property type="entry name" value="Sushi_SCR_CCP_dom"/>
</dbReference>
<dbReference type="InterPro" id="IPR035976">
    <property type="entry name" value="Sushi/SCR/CCP_sf"/>
</dbReference>
<dbReference type="Pfam" id="PF00084">
    <property type="entry name" value="Sushi"/>
    <property type="match status" value="2"/>
</dbReference>
<dbReference type="CDD" id="cd00033">
    <property type="entry name" value="CCP"/>
    <property type="match status" value="1"/>
</dbReference>
<dbReference type="SUPFAM" id="SSF57535">
    <property type="entry name" value="Complement control module/SCR domain"/>
    <property type="match status" value="2"/>
</dbReference>
<keyword evidence="3 4" id="KW-1015">Disulfide bond</keyword>
<dbReference type="PROSITE" id="PS50923">
    <property type="entry name" value="SUSHI"/>
    <property type="match status" value="2"/>
</dbReference>
<evidence type="ECO:0000256" key="4">
    <source>
        <dbReference type="PROSITE-ProRule" id="PRU00302"/>
    </source>
</evidence>
<name>A0AAV2B4U3_9ARAC</name>
<dbReference type="GO" id="GO:0006956">
    <property type="term" value="P:complement activation"/>
    <property type="evidence" value="ECO:0007669"/>
    <property type="project" value="TreeGrafter"/>
</dbReference>
<evidence type="ECO:0000256" key="3">
    <source>
        <dbReference type="ARBA" id="ARBA00023157"/>
    </source>
</evidence>
<dbReference type="PANTHER" id="PTHR45785">
    <property type="entry name" value="COMPLEMENT FACTOR H-RELATED"/>
    <property type="match status" value="1"/>
</dbReference>
<feature type="domain" description="Sushi" evidence="6">
    <location>
        <begin position="21"/>
        <end position="80"/>
    </location>
</feature>
<accession>A0AAV2B4U3</accession>
<feature type="domain" description="Sushi" evidence="6">
    <location>
        <begin position="81"/>
        <end position="138"/>
    </location>
</feature>
<feature type="chain" id="PRO_5043640269" description="Sushi domain-containing protein" evidence="5">
    <location>
        <begin position="21"/>
        <end position="285"/>
    </location>
</feature>
<keyword evidence="2 5" id="KW-0732">Signal</keyword>
<evidence type="ECO:0000256" key="1">
    <source>
        <dbReference type="ARBA" id="ARBA00022659"/>
    </source>
</evidence>
<evidence type="ECO:0000256" key="5">
    <source>
        <dbReference type="SAM" id="SignalP"/>
    </source>
</evidence>
<comment type="caution">
    <text evidence="7">The sequence shown here is derived from an EMBL/GenBank/DDBJ whole genome shotgun (WGS) entry which is preliminary data.</text>
</comment>
<evidence type="ECO:0000313" key="8">
    <source>
        <dbReference type="Proteomes" id="UP001497382"/>
    </source>
</evidence>
<evidence type="ECO:0000259" key="6">
    <source>
        <dbReference type="PROSITE" id="PS50923"/>
    </source>
</evidence>
<dbReference type="GO" id="GO:0001851">
    <property type="term" value="F:complement component C3b binding"/>
    <property type="evidence" value="ECO:0007669"/>
    <property type="project" value="TreeGrafter"/>
</dbReference>
<feature type="disulfide bond" evidence="4">
    <location>
        <begin position="23"/>
        <end position="66"/>
    </location>
</feature>
<dbReference type="Gene3D" id="2.10.70.10">
    <property type="entry name" value="Complement Module, domain 1"/>
    <property type="match status" value="3"/>
</dbReference>
<gene>
    <name evidence="7" type="ORF">LARSCL_LOCUS16973</name>
</gene>
<keyword evidence="8" id="KW-1185">Reference proteome</keyword>
<evidence type="ECO:0000313" key="7">
    <source>
        <dbReference type="EMBL" id="CAL1291233.1"/>
    </source>
</evidence>